<name>A0AAU7ZPF7_9BACT</name>
<reference evidence="1" key="1">
    <citation type="submission" date="2023-08" db="EMBL/GenBank/DDBJ databases">
        <authorList>
            <person name="Messyasz A."/>
            <person name="Mannisto M.K."/>
            <person name="Kerkhof L.J."/>
            <person name="Haggblom M."/>
        </authorList>
    </citation>
    <scope>NUCLEOTIDE SEQUENCE</scope>
    <source>
        <strain evidence="1">X5P6</strain>
    </source>
</reference>
<evidence type="ECO:0000313" key="1">
    <source>
        <dbReference type="EMBL" id="XCB32849.1"/>
    </source>
</evidence>
<protein>
    <submittedName>
        <fullName evidence="1">Uncharacterized protein</fullName>
    </submittedName>
</protein>
<reference evidence="1" key="2">
    <citation type="journal article" date="2024" name="Environ. Microbiol.">
        <title>Genome analysis and description of Tunturibacter gen. nov. expands the diversity of Terriglobia in tundra soils.</title>
        <authorList>
            <person name="Messyasz A."/>
            <person name="Mannisto M.K."/>
            <person name="Kerkhof L.J."/>
            <person name="Haggblom M.M."/>
        </authorList>
    </citation>
    <scope>NUCLEOTIDE SEQUENCE</scope>
    <source>
        <strain evidence="1">X5P6</strain>
    </source>
</reference>
<dbReference type="EMBL" id="CP132942">
    <property type="protein sequence ID" value="XCB32849.1"/>
    <property type="molecule type" value="Genomic_DNA"/>
</dbReference>
<gene>
    <name evidence="1" type="ORF">RBB77_20880</name>
</gene>
<dbReference type="RefSeq" id="WP_353063686.1">
    <property type="nucleotide sequence ID" value="NZ_CP132942.1"/>
</dbReference>
<proteinExistence type="predicted"/>
<dbReference type="KEGG" id="tpsc:RBB77_20880"/>
<organism evidence="1">
    <name type="scientific">Tunturiibacter psychrotolerans</name>
    <dbReference type="NCBI Taxonomy" id="3069686"/>
    <lineage>
        <taxon>Bacteria</taxon>
        <taxon>Pseudomonadati</taxon>
        <taxon>Acidobacteriota</taxon>
        <taxon>Terriglobia</taxon>
        <taxon>Terriglobales</taxon>
        <taxon>Acidobacteriaceae</taxon>
        <taxon>Tunturiibacter</taxon>
    </lineage>
</organism>
<sequence length="72" mass="7723">MGPEYFVGETFIGFMQGAYTAAGTGGTYITVLPALGMVIVHQVDIDKDYKANVSPSSYMSMLANSWCGDDCK</sequence>
<accession>A0AAU7ZPF7</accession>
<dbReference type="AlphaFoldDB" id="A0AAU7ZPF7"/>